<feature type="domain" description="Ankyrin repeat" evidence="10">
    <location>
        <begin position="155"/>
        <end position="424"/>
    </location>
</feature>
<dbReference type="SMART" id="SM00248">
    <property type="entry name" value="ANK"/>
    <property type="match status" value="3"/>
</dbReference>
<evidence type="ECO:0000256" key="7">
    <source>
        <dbReference type="ARBA" id="ARBA00037107"/>
    </source>
</evidence>
<dbReference type="InterPro" id="IPR036770">
    <property type="entry name" value="Ankyrin_rpt-contain_sf"/>
</dbReference>
<dbReference type="InterPro" id="IPR055285">
    <property type="entry name" value="ANKRD13_C"/>
</dbReference>
<accession>A0A914VLT1</accession>
<keyword evidence="11" id="KW-1185">Reference proteome</keyword>
<dbReference type="Pfam" id="PF12796">
    <property type="entry name" value="Ank_2"/>
    <property type="match status" value="1"/>
</dbReference>
<evidence type="ECO:0000256" key="2">
    <source>
        <dbReference type="ARBA" id="ARBA00022737"/>
    </source>
</evidence>
<comment type="function">
    <text evidence="7">Acts as a molecular chaperone for G protein-coupled receptors, regulating their biogenesis and exit from the ER.</text>
</comment>
<dbReference type="InterPro" id="IPR021832">
    <property type="entry name" value="ANKRD13"/>
</dbReference>
<evidence type="ECO:0000256" key="8">
    <source>
        <dbReference type="PROSITE-ProRule" id="PRU00023"/>
    </source>
</evidence>
<dbReference type="GO" id="GO:0005102">
    <property type="term" value="F:signaling receptor binding"/>
    <property type="evidence" value="ECO:0007669"/>
    <property type="project" value="TreeGrafter"/>
</dbReference>
<dbReference type="SUPFAM" id="SSF48403">
    <property type="entry name" value="Ankyrin repeat"/>
    <property type="match status" value="1"/>
</dbReference>
<reference evidence="12" key="1">
    <citation type="submission" date="2022-11" db="UniProtKB">
        <authorList>
            <consortium name="WormBaseParasite"/>
        </authorList>
    </citation>
    <scope>IDENTIFICATION</scope>
</reference>
<evidence type="ECO:0000259" key="10">
    <source>
        <dbReference type="Pfam" id="PF11904"/>
    </source>
</evidence>
<keyword evidence="2" id="KW-0677">Repeat</keyword>
<protein>
    <submittedName>
        <fullName evidence="12">Ankyrin repeat domain-containing protein 13C</fullName>
    </submittedName>
</protein>
<dbReference type="GO" id="GO:0006621">
    <property type="term" value="P:protein retention in ER lumen"/>
    <property type="evidence" value="ECO:0007669"/>
    <property type="project" value="TreeGrafter"/>
</dbReference>
<evidence type="ECO:0000256" key="1">
    <source>
        <dbReference type="ARBA" id="ARBA00004586"/>
    </source>
</evidence>
<organism evidence="11 12">
    <name type="scientific">Plectus sambesii</name>
    <dbReference type="NCBI Taxonomy" id="2011161"/>
    <lineage>
        <taxon>Eukaryota</taxon>
        <taxon>Metazoa</taxon>
        <taxon>Ecdysozoa</taxon>
        <taxon>Nematoda</taxon>
        <taxon>Chromadorea</taxon>
        <taxon>Plectida</taxon>
        <taxon>Plectina</taxon>
        <taxon>Plectoidea</taxon>
        <taxon>Plectidae</taxon>
        <taxon>Plectus</taxon>
    </lineage>
</organism>
<dbReference type="FunFam" id="1.25.40.20:FF:000302">
    <property type="entry name" value="Ankyrin repeat containing protein"/>
    <property type="match status" value="1"/>
</dbReference>
<dbReference type="Gene3D" id="1.25.40.20">
    <property type="entry name" value="Ankyrin repeat-containing domain"/>
    <property type="match status" value="1"/>
</dbReference>
<evidence type="ECO:0000256" key="4">
    <source>
        <dbReference type="ARBA" id="ARBA00023043"/>
    </source>
</evidence>
<name>A0A914VLT1_9BILA</name>
<dbReference type="PANTHER" id="PTHR12447:SF25">
    <property type="entry name" value="ANKYRIN REPEAT DOMAIN-CONTAINING PROTEIN 13C"/>
    <property type="match status" value="1"/>
</dbReference>
<keyword evidence="3" id="KW-0256">Endoplasmic reticulum</keyword>
<feature type="repeat" description="ANK" evidence="8">
    <location>
        <begin position="39"/>
        <end position="71"/>
    </location>
</feature>
<keyword evidence="6" id="KW-0143">Chaperone</keyword>
<evidence type="ECO:0000313" key="11">
    <source>
        <dbReference type="Proteomes" id="UP000887566"/>
    </source>
</evidence>
<dbReference type="Proteomes" id="UP000887566">
    <property type="component" value="Unplaced"/>
</dbReference>
<dbReference type="Pfam" id="PF11904">
    <property type="entry name" value="ANKRD13_C"/>
    <property type="match status" value="1"/>
</dbReference>
<keyword evidence="5" id="KW-0472">Membrane</keyword>
<evidence type="ECO:0000313" key="12">
    <source>
        <dbReference type="WBParaSite" id="PSAMB.scaffold217size64839.g3316.t1"/>
    </source>
</evidence>
<feature type="repeat" description="ANK" evidence="8">
    <location>
        <begin position="6"/>
        <end position="38"/>
    </location>
</feature>
<comment type="subcellular location">
    <subcellularLocation>
        <location evidence="1">Endoplasmic reticulum membrane</location>
    </subcellularLocation>
</comment>
<evidence type="ECO:0000256" key="5">
    <source>
        <dbReference type="ARBA" id="ARBA00023136"/>
    </source>
</evidence>
<evidence type="ECO:0000256" key="3">
    <source>
        <dbReference type="ARBA" id="ARBA00022824"/>
    </source>
</evidence>
<proteinExistence type="predicted"/>
<dbReference type="WBParaSite" id="PSAMB.scaffold217size64839.g3316.t1">
    <property type="protein sequence ID" value="PSAMB.scaffold217size64839.g3316.t1"/>
    <property type="gene ID" value="PSAMB.scaffold217size64839.g3316"/>
</dbReference>
<feature type="compositionally biased region" description="Basic and acidic residues" evidence="9">
    <location>
        <begin position="502"/>
        <end position="516"/>
    </location>
</feature>
<dbReference type="GO" id="GO:0005789">
    <property type="term" value="C:endoplasmic reticulum membrane"/>
    <property type="evidence" value="ECO:0007669"/>
    <property type="project" value="UniProtKB-SubCell"/>
</dbReference>
<evidence type="ECO:0000256" key="9">
    <source>
        <dbReference type="SAM" id="MobiDB-lite"/>
    </source>
</evidence>
<sequence>MSRQPPAEYPLHKAAFFNDTQSISRLVRDGADLYQPDMHGNTALHLSIMLGHKEATSLLLAHNAPVKAKNMQGWNCLMEAVSYGDRIITSSVLRKLKSQSRDSMASRKPHLLRMLSELGDFYLELKWDFHSWIPLLSKMLPSDLCKIYKWGTCLRLDTTLVDFNDRTWERGDISFIYDSTAEKPHEQLVILDNKAKVYQRIRHEESDAELDEEVDVLMSSDIVSAQMSTKPITFQRAMGGWIFKHERTEQVGDYTADFYSVEGMALETRKRREHLSAEDIKKNKAIVQSLTGGHTVVEDEFRNLQHRKSLPPPGRMPTTWEEYIGAAPGLPPPLGRAQVLKQNSKHFKATVAMSEEFPLEVETLLDILEIVAPFKHLDKLRRFCQVRLPPGFPVRVEIPLLPTISAKVTFQKLVFRKDLTAKMFKASRRLLVFLSSIDHGEFVKSRPLACESPPVKRTASSFLLDPLHHHHPFKQQRVMQTDSTAAFVPFFGSNDAIASSRPLRDSDEDVASRNDDDAAAGNMSSVSGDMPILGGISLPLDGLGRYNAADVCLVVFE</sequence>
<dbReference type="InterPro" id="IPR002110">
    <property type="entry name" value="Ankyrin_rpt"/>
</dbReference>
<evidence type="ECO:0000256" key="6">
    <source>
        <dbReference type="ARBA" id="ARBA00023186"/>
    </source>
</evidence>
<dbReference type="PROSITE" id="PS50088">
    <property type="entry name" value="ANK_REPEAT"/>
    <property type="match status" value="2"/>
</dbReference>
<feature type="region of interest" description="Disordered" evidence="9">
    <location>
        <begin position="500"/>
        <end position="524"/>
    </location>
</feature>
<dbReference type="PROSITE" id="PS50297">
    <property type="entry name" value="ANK_REP_REGION"/>
    <property type="match status" value="1"/>
</dbReference>
<keyword evidence="4 8" id="KW-0040">ANK repeat</keyword>
<dbReference type="PANTHER" id="PTHR12447">
    <property type="entry name" value="ANKYRIN REPEAT DOMAIN-CONTAINING PROTEIN 13"/>
    <property type="match status" value="1"/>
</dbReference>
<dbReference type="AlphaFoldDB" id="A0A914VLT1"/>